<dbReference type="InterPro" id="IPR052200">
    <property type="entry name" value="Protoporphyrinogen_IX_DH"/>
</dbReference>
<dbReference type="InterPro" id="IPR026816">
    <property type="entry name" value="Flavodoxin_dom"/>
</dbReference>
<dbReference type="GO" id="GO:0006783">
    <property type="term" value="P:heme biosynthetic process"/>
    <property type="evidence" value="ECO:0007669"/>
    <property type="project" value="TreeGrafter"/>
</dbReference>
<dbReference type="AlphaFoldDB" id="A0A348FZ66"/>
<protein>
    <submittedName>
        <fullName evidence="2">Protoporphyrinogen oxidase</fullName>
    </submittedName>
</protein>
<dbReference type="Pfam" id="PF12724">
    <property type="entry name" value="Flavodoxin_5"/>
    <property type="match status" value="1"/>
</dbReference>
<dbReference type="PANTHER" id="PTHR38030">
    <property type="entry name" value="PROTOPORPHYRINOGEN IX DEHYDROGENASE [MENAQUINONE]"/>
    <property type="match status" value="1"/>
</dbReference>
<dbReference type="Proteomes" id="UP000266934">
    <property type="component" value="Chromosome"/>
</dbReference>
<feature type="domain" description="Flavodoxin" evidence="1">
    <location>
        <begin position="12"/>
        <end position="159"/>
    </location>
</feature>
<dbReference type="InterPro" id="IPR029039">
    <property type="entry name" value="Flavoprotein-like_sf"/>
</dbReference>
<dbReference type="KEGG" id="blag:BLTE_12840"/>
<name>A0A348FZ66_9HYPH</name>
<dbReference type="EMBL" id="AP018907">
    <property type="protein sequence ID" value="BBF92599.1"/>
    <property type="molecule type" value="Genomic_DNA"/>
</dbReference>
<organism evidence="2 3">
    <name type="scientific">Blastochloris tepida</name>
    <dbReference type="NCBI Taxonomy" id="2233851"/>
    <lineage>
        <taxon>Bacteria</taxon>
        <taxon>Pseudomonadati</taxon>
        <taxon>Pseudomonadota</taxon>
        <taxon>Alphaproteobacteria</taxon>
        <taxon>Hyphomicrobiales</taxon>
        <taxon>Blastochloridaceae</taxon>
        <taxon>Blastochloris</taxon>
    </lineage>
</organism>
<gene>
    <name evidence="2" type="primary">hemG</name>
    <name evidence="2" type="ORF">BLTE_12840</name>
</gene>
<accession>A0A348FZ66</accession>
<reference evidence="2 3" key="1">
    <citation type="submission" date="2018-08" db="EMBL/GenBank/DDBJ databases">
        <title>Complete genome sequencing of Blastochloris tepida GI.</title>
        <authorList>
            <person name="Tsukatani Y."/>
            <person name="Mori H."/>
        </authorList>
    </citation>
    <scope>NUCLEOTIDE SEQUENCE [LARGE SCALE GENOMIC DNA]</scope>
    <source>
        <strain evidence="2 3">GI</strain>
    </source>
</reference>
<keyword evidence="3" id="KW-1185">Reference proteome</keyword>
<dbReference type="OrthoDB" id="9795729at2"/>
<proteinExistence type="predicted"/>
<dbReference type="GO" id="GO:0010181">
    <property type="term" value="F:FMN binding"/>
    <property type="evidence" value="ECO:0007669"/>
    <property type="project" value="TreeGrafter"/>
</dbReference>
<evidence type="ECO:0000313" key="3">
    <source>
        <dbReference type="Proteomes" id="UP000266934"/>
    </source>
</evidence>
<dbReference type="PANTHER" id="PTHR38030:SF2">
    <property type="entry name" value="PROTOPORPHYRINOGEN IX DEHYDROGENASE [QUINONE]"/>
    <property type="match status" value="1"/>
</dbReference>
<sequence length="185" mass="20540">MTDATEPPIRVFAASRDGQAVRIAMHVAQRLRADGRAVECRRLAPPMPTPGEVAPAALVVLVAAVRYGRHLEEASTFLDTYRALPSPPPLALASVCLTARKPNRRTAQDNPYLRKLIARHRLAPAVARAFPGVLDYPRYGWLDRHLIRFIMWMTDGPTDGTSRIEYTDWDEIEAFAGELGLIARG</sequence>
<evidence type="ECO:0000259" key="1">
    <source>
        <dbReference type="Pfam" id="PF12724"/>
    </source>
</evidence>
<evidence type="ECO:0000313" key="2">
    <source>
        <dbReference type="EMBL" id="BBF92599.1"/>
    </source>
</evidence>
<dbReference type="RefSeq" id="WP_126398593.1">
    <property type="nucleotide sequence ID" value="NZ_AP018907.1"/>
</dbReference>
<dbReference type="SUPFAM" id="SSF52218">
    <property type="entry name" value="Flavoproteins"/>
    <property type="match status" value="1"/>
</dbReference>
<dbReference type="GO" id="GO:0070819">
    <property type="term" value="F:menaquinone-dependent protoporphyrinogen oxidase activity"/>
    <property type="evidence" value="ECO:0007669"/>
    <property type="project" value="TreeGrafter"/>
</dbReference>